<dbReference type="InterPro" id="IPR057767">
    <property type="entry name" value="UGSC-like_dom"/>
</dbReference>
<protein>
    <recommendedName>
        <fullName evidence="1">UGSC-like domain-containing protein</fullName>
    </recommendedName>
</protein>
<dbReference type="EMBL" id="UINC01018066">
    <property type="protein sequence ID" value="SVA75525.1"/>
    <property type="molecule type" value="Genomic_DNA"/>
</dbReference>
<evidence type="ECO:0000259" key="1">
    <source>
        <dbReference type="Pfam" id="PF24696"/>
    </source>
</evidence>
<feature type="domain" description="UGSC-like" evidence="1">
    <location>
        <begin position="8"/>
        <end position="95"/>
    </location>
</feature>
<accession>A0A381YEU8</accession>
<organism evidence="2">
    <name type="scientific">marine metagenome</name>
    <dbReference type="NCBI Taxonomy" id="408172"/>
    <lineage>
        <taxon>unclassified sequences</taxon>
        <taxon>metagenomes</taxon>
        <taxon>ecological metagenomes</taxon>
    </lineage>
</organism>
<evidence type="ECO:0000313" key="2">
    <source>
        <dbReference type="EMBL" id="SVA75525.1"/>
    </source>
</evidence>
<dbReference type="AlphaFoldDB" id="A0A381YEU8"/>
<sequence length="95" mass="10181">MHLLEVSNPVAQQRGMINIFKPNPRPSSLDGKTIGLIWSGTHGGDLALNRAGEMIQERFSNVSVNFYTGGNYPTPPAVVKQAAKECDLVIGATAD</sequence>
<name>A0A381YEU8_9ZZZZ</name>
<dbReference type="Pfam" id="PF24696">
    <property type="entry name" value="UGSC"/>
    <property type="match status" value="1"/>
</dbReference>
<gene>
    <name evidence="2" type="ORF">METZ01_LOCUS128379</name>
</gene>
<reference evidence="2" key="1">
    <citation type="submission" date="2018-05" db="EMBL/GenBank/DDBJ databases">
        <authorList>
            <person name="Lanie J.A."/>
            <person name="Ng W.-L."/>
            <person name="Kazmierczak K.M."/>
            <person name="Andrzejewski T.M."/>
            <person name="Davidsen T.M."/>
            <person name="Wayne K.J."/>
            <person name="Tettelin H."/>
            <person name="Glass J.I."/>
            <person name="Rusch D."/>
            <person name="Podicherti R."/>
            <person name="Tsui H.-C.T."/>
            <person name="Winkler M.E."/>
        </authorList>
    </citation>
    <scope>NUCLEOTIDE SEQUENCE</scope>
</reference>
<proteinExistence type="predicted"/>